<comment type="caution">
    <text evidence="2">The sequence shown here is derived from an EMBL/GenBank/DDBJ whole genome shotgun (WGS) entry which is preliminary data.</text>
</comment>
<feature type="domain" description="Cupin type-2" evidence="1">
    <location>
        <begin position="67"/>
        <end position="127"/>
    </location>
</feature>
<proteinExistence type="predicted"/>
<name>A0ABP9MX51_9FLAO</name>
<sequence length="155" mass="17608">MTYTKFLFIFIFTLNNSFAQIQKKYSVDAETVFDKGEKINNDNFTGTAYLKMLTTHDKENPTAIGNVTFEPEARTKWHLHPAGQILLVTDGIGYYQEKGQSKKILYKGDVIKCPANVEHWHGASDDSYFVQIAVTNNDKGSAVWLQAVSDEEYNK</sequence>
<dbReference type="InterPro" id="IPR014710">
    <property type="entry name" value="RmlC-like_jellyroll"/>
</dbReference>
<evidence type="ECO:0000259" key="1">
    <source>
        <dbReference type="Pfam" id="PF07883"/>
    </source>
</evidence>
<dbReference type="InterPro" id="IPR013096">
    <property type="entry name" value="Cupin_2"/>
</dbReference>
<dbReference type="CDD" id="cd02233">
    <property type="entry name" value="cupin_HNL-like"/>
    <property type="match status" value="1"/>
</dbReference>
<dbReference type="InterPro" id="IPR047263">
    <property type="entry name" value="HNL-like_cupin"/>
</dbReference>
<dbReference type="PANTHER" id="PTHR43698">
    <property type="entry name" value="RIBD C-TERMINAL DOMAIN CONTAINING PROTEIN"/>
    <property type="match status" value="1"/>
</dbReference>
<dbReference type="PANTHER" id="PTHR43698:SF1">
    <property type="entry name" value="BLL4564 PROTEIN"/>
    <property type="match status" value="1"/>
</dbReference>
<dbReference type="Gene3D" id="2.60.120.10">
    <property type="entry name" value="Jelly Rolls"/>
    <property type="match status" value="1"/>
</dbReference>
<dbReference type="Pfam" id="PF07883">
    <property type="entry name" value="Cupin_2"/>
    <property type="match status" value="1"/>
</dbReference>
<reference evidence="3" key="1">
    <citation type="journal article" date="2019" name="Int. J. Syst. Evol. Microbiol.">
        <title>The Global Catalogue of Microorganisms (GCM) 10K type strain sequencing project: providing services to taxonomists for standard genome sequencing and annotation.</title>
        <authorList>
            <consortium name="The Broad Institute Genomics Platform"/>
            <consortium name="The Broad Institute Genome Sequencing Center for Infectious Disease"/>
            <person name="Wu L."/>
            <person name="Ma J."/>
        </authorList>
    </citation>
    <scope>NUCLEOTIDE SEQUENCE [LARGE SCALE GENOMIC DNA]</scope>
    <source>
        <strain evidence="3">JCM 18019</strain>
    </source>
</reference>
<dbReference type="EMBL" id="BAABHX010000010">
    <property type="protein sequence ID" value="GAA5101669.1"/>
    <property type="molecule type" value="Genomic_DNA"/>
</dbReference>
<dbReference type="SUPFAM" id="SSF51182">
    <property type="entry name" value="RmlC-like cupins"/>
    <property type="match status" value="1"/>
</dbReference>
<dbReference type="InterPro" id="IPR011051">
    <property type="entry name" value="RmlC_Cupin_sf"/>
</dbReference>
<accession>A0ABP9MX51</accession>
<keyword evidence="3" id="KW-1185">Reference proteome</keyword>
<gene>
    <name evidence="2" type="ORF">GCM10023210_41770</name>
</gene>
<evidence type="ECO:0000313" key="2">
    <source>
        <dbReference type="EMBL" id="GAA5101669.1"/>
    </source>
</evidence>
<protein>
    <submittedName>
        <fullName evidence="2">Cupin domain-containing protein</fullName>
    </submittedName>
</protein>
<evidence type="ECO:0000313" key="3">
    <source>
        <dbReference type="Proteomes" id="UP001500353"/>
    </source>
</evidence>
<organism evidence="2 3">
    <name type="scientific">Chryseobacterium ginsengisoli</name>
    <dbReference type="NCBI Taxonomy" id="363853"/>
    <lineage>
        <taxon>Bacteria</taxon>
        <taxon>Pseudomonadati</taxon>
        <taxon>Bacteroidota</taxon>
        <taxon>Flavobacteriia</taxon>
        <taxon>Flavobacteriales</taxon>
        <taxon>Weeksellaceae</taxon>
        <taxon>Chryseobacterium group</taxon>
        <taxon>Chryseobacterium</taxon>
    </lineage>
</organism>
<dbReference type="Proteomes" id="UP001500353">
    <property type="component" value="Unassembled WGS sequence"/>
</dbReference>